<sequence length="355" mass="40685">MSKPLQTIPSRYYTDPEYYRIEKGKIFYCTWQFVCHETDIAEPGAYRTIQIADESIVVLRDHDGHIRAFYNVCRHRAHRIVEGSGNCSRLVCPYHAWTYNLDGSLAKARGTEEIAGFHPKSVRLSPVRVESFCGLVFVNLDDESACLDDLYPDLREELLNIIPGLSNLIRVHEDCIVHDCNWKVSVENFSECYHCPVAHKYVTTNLYSGTEYRISTGKGYVRHYSPGLRDQEANGDLHIWMLWPNFAILTYPIYRSVSFRLFQSLGPRTTAYTYFMFIDPGLTDAQRKEVVEYGGTVYHSNNAIEDGNIVRNVQLGLESRSYSQGHLVVTPTPSAESEIGVAHFQNRYLEEIEKA</sequence>
<comment type="cofactor">
    <cofactor evidence="1">
        <name>Fe cation</name>
        <dbReference type="ChEBI" id="CHEBI:24875"/>
    </cofactor>
</comment>
<dbReference type="InterPro" id="IPR015881">
    <property type="entry name" value="ARHD_Rieske_2Fe_2S"/>
</dbReference>
<dbReference type="SUPFAM" id="SSF50022">
    <property type="entry name" value="ISP domain"/>
    <property type="match status" value="1"/>
</dbReference>
<dbReference type="PANTHER" id="PTHR43756">
    <property type="entry name" value="CHOLINE MONOOXYGENASE, CHLOROPLASTIC"/>
    <property type="match status" value="1"/>
</dbReference>
<keyword evidence="3" id="KW-0479">Metal-binding</keyword>
<evidence type="ECO:0000256" key="2">
    <source>
        <dbReference type="ARBA" id="ARBA00022714"/>
    </source>
</evidence>
<dbReference type="SUPFAM" id="SSF55961">
    <property type="entry name" value="Bet v1-like"/>
    <property type="match status" value="1"/>
</dbReference>
<evidence type="ECO:0000256" key="7">
    <source>
        <dbReference type="ARBA" id="ARBA00023027"/>
    </source>
</evidence>
<feature type="domain" description="Rieske" evidence="8">
    <location>
        <begin position="32"/>
        <end position="138"/>
    </location>
</feature>
<dbReference type="GO" id="GO:0051537">
    <property type="term" value="F:2 iron, 2 sulfur cluster binding"/>
    <property type="evidence" value="ECO:0007669"/>
    <property type="project" value="UniProtKB-KW"/>
</dbReference>
<gene>
    <name evidence="9" type="ORF">METZ01_LOCUS233624</name>
</gene>
<dbReference type="EMBL" id="UINC01058472">
    <property type="protein sequence ID" value="SVB80770.1"/>
    <property type="molecule type" value="Genomic_DNA"/>
</dbReference>
<dbReference type="InterPro" id="IPR001663">
    <property type="entry name" value="Rng_hydr_dOase-A"/>
</dbReference>
<evidence type="ECO:0000259" key="8">
    <source>
        <dbReference type="PROSITE" id="PS51296"/>
    </source>
</evidence>
<evidence type="ECO:0000256" key="5">
    <source>
        <dbReference type="ARBA" id="ARBA00023004"/>
    </source>
</evidence>
<keyword evidence="4" id="KW-0560">Oxidoreductase</keyword>
<keyword evidence="5" id="KW-0408">Iron</keyword>
<dbReference type="CDD" id="cd03469">
    <property type="entry name" value="Rieske_RO_Alpha_N"/>
    <property type="match status" value="1"/>
</dbReference>
<protein>
    <recommendedName>
        <fullName evidence="8">Rieske domain-containing protein</fullName>
    </recommendedName>
</protein>
<organism evidence="9">
    <name type="scientific">marine metagenome</name>
    <dbReference type="NCBI Taxonomy" id="408172"/>
    <lineage>
        <taxon>unclassified sequences</taxon>
        <taxon>metagenomes</taxon>
        <taxon>ecological metagenomes</taxon>
    </lineage>
</organism>
<name>A0A382H0H6_9ZZZZ</name>
<evidence type="ECO:0000256" key="1">
    <source>
        <dbReference type="ARBA" id="ARBA00001962"/>
    </source>
</evidence>
<dbReference type="InterPro" id="IPR036922">
    <property type="entry name" value="Rieske_2Fe-2S_sf"/>
</dbReference>
<evidence type="ECO:0000256" key="4">
    <source>
        <dbReference type="ARBA" id="ARBA00023002"/>
    </source>
</evidence>
<dbReference type="InterPro" id="IPR015879">
    <property type="entry name" value="Ring_hydroxy_dOase_asu_C_dom"/>
</dbReference>
<keyword evidence="6" id="KW-0411">Iron-sulfur</keyword>
<dbReference type="Gene3D" id="2.102.10.10">
    <property type="entry name" value="Rieske [2Fe-2S] iron-sulphur domain"/>
    <property type="match status" value="1"/>
</dbReference>
<dbReference type="Gene3D" id="3.90.380.10">
    <property type="entry name" value="Naphthalene 1,2-dioxygenase Alpha Subunit, Chain A, domain 1"/>
    <property type="match status" value="2"/>
</dbReference>
<dbReference type="GO" id="GO:0016491">
    <property type="term" value="F:oxidoreductase activity"/>
    <property type="evidence" value="ECO:0007669"/>
    <property type="project" value="UniProtKB-KW"/>
</dbReference>
<keyword evidence="7" id="KW-0520">NAD</keyword>
<dbReference type="Pfam" id="PF00355">
    <property type="entry name" value="Rieske"/>
    <property type="match status" value="1"/>
</dbReference>
<dbReference type="GO" id="GO:0005506">
    <property type="term" value="F:iron ion binding"/>
    <property type="evidence" value="ECO:0007669"/>
    <property type="project" value="InterPro"/>
</dbReference>
<proteinExistence type="predicted"/>
<accession>A0A382H0H6</accession>
<dbReference type="Pfam" id="PF00848">
    <property type="entry name" value="Ring_hydroxyl_A"/>
    <property type="match status" value="1"/>
</dbReference>
<dbReference type="PANTHER" id="PTHR43756:SF5">
    <property type="entry name" value="CHOLINE MONOOXYGENASE, CHLOROPLASTIC"/>
    <property type="match status" value="1"/>
</dbReference>
<dbReference type="PRINTS" id="PR00090">
    <property type="entry name" value="RNGDIOXGNASE"/>
</dbReference>
<keyword evidence="2" id="KW-0001">2Fe-2S</keyword>
<evidence type="ECO:0000313" key="9">
    <source>
        <dbReference type="EMBL" id="SVB80770.1"/>
    </source>
</evidence>
<evidence type="ECO:0000256" key="3">
    <source>
        <dbReference type="ARBA" id="ARBA00022723"/>
    </source>
</evidence>
<evidence type="ECO:0000256" key="6">
    <source>
        <dbReference type="ARBA" id="ARBA00023014"/>
    </source>
</evidence>
<dbReference type="InterPro" id="IPR017941">
    <property type="entry name" value="Rieske_2Fe-2S"/>
</dbReference>
<dbReference type="PROSITE" id="PS00570">
    <property type="entry name" value="RING_HYDROXYL_ALPHA"/>
    <property type="match status" value="1"/>
</dbReference>
<dbReference type="AlphaFoldDB" id="A0A382H0H6"/>
<reference evidence="9" key="1">
    <citation type="submission" date="2018-05" db="EMBL/GenBank/DDBJ databases">
        <authorList>
            <person name="Lanie J.A."/>
            <person name="Ng W.-L."/>
            <person name="Kazmierczak K.M."/>
            <person name="Andrzejewski T.M."/>
            <person name="Davidsen T.M."/>
            <person name="Wayne K.J."/>
            <person name="Tettelin H."/>
            <person name="Glass J.I."/>
            <person name="Rusch D."/>
            <person name="Podicherti R."/>
            <person name="Tsui H.-C.T."/>
            <person name="Winkler M.E."/>
        </authorList>
    </citation>
    <scope>NUCLEOTIDE SEQUENCE</scope>
</reference>
<dbReference type="PROSITE" id="PS51296">
    <property type="entry name" value="RIESKE"/>
    <property type="match status" value="1"/>
</dbReference>